<evidence type="ECO:0000313" key="3">
    <source>
        <dbReference type="EMBL" id="MCH6471174.1"/>
    </source>
</evidence>
<dbReference type="InterPro" id="IPR006016">
    <property type="entry name" value="UspA"/>
</dbReference>
<dbReference type="EMBL" id="JAKZBV010000001">
    <property type="protein sequence ID" value="MCH6471174.1"/>
    <property type="molecule type" value="Genomic_DNA"/>
</dbReference>
<proteinExistence type="inferred from homology"/>
<dbReference type="RefSeq" id="WP_241054788.1">
    <property type="nucleotide sequence ID" value="NZ_JAKZBV010000001.1"/>
</dbReference>
<dbReference type="PANTHER" id="PTHR31964">
    <property type="entry name" value="ADENINE NUCLEOTIDE ALPHA HYDROLASES-LIKE SUPERFAMILY PROTEIN"/>
    <property type="match status" value="1"/>
</dbReference>
<sequence>MSSSDRNRIVVGIDGSEASSSALAWALEEARLRGTGLRAITAWRYPVLGDATAVVPDPEAFRQDAIDTQAGQLAAADVSGVPVESVVVEGDSSQVLLDAARDADLVVVGSRGHGGFAGLLLGSVSAQLVHHATCSVVVVRPVQGNSSSDEPG</sequence>
<dbReference type="Gene3D" id="3.40.50.620">
    <property type="entry name" value="HUPs"/>
    <property type="match status" value="1"/>
</dbReference>
<protein>
    <submittedName>
        <fullName evidence="3">Universal stress protein</fullName>
    </submittedName>
</protein>
<evidence type="ECO:0000259" key="2">
    <source>
        <dbReference type="Pfam" id="PF00582"/>
    </source>
</evidence>
<dbReference type="InterPro" id="IPR006015">
    <property type="entry name" value="Universal_stress_UspA"/>
</dbReference>
<dbReference type="SUPFAM" id="SSF52402">
    <property type="entry name" value="Adenine nucleotide alpha hydrolases-like"/>
    <property type="match status" value="1"/>
</dbReference>
<name>A0ABS9U3A3_9MICC</name>
<gene>
    <name evidence="3" type="ORF">L0M17_14500</name>
</gene>
<evidence type="ECO:0000256" key="1">
    <source>
        <dbReference type="ARBA" id="ARBA00008791"/>
    </source>
</evidence>
<reference evidence="3 4" key="1">
    <citation type="submission" date="2022-03" db="EMBL/GenBank/DDBJ databases">
        <title>Sinomonas sp. isolated from a soil.</title>
        <authorList>
            <person name="Han J."/>
            <person name="Kim D.-U."/>
        </authorList>
    </citation>
    <scope>NUCLEOTIDE SEQUENCE [LARGE SCALE GENOMIC DNA]</scope>
    <source>
        <strain evidence="3 4">5-5</strain>
    </source>
</reference>
<dbReference type="PANTHER" id="PTHR31964:SF113">
    <property type="entry name" value="USPA DOMAIN-CONTAINING PROTEIN"/>
    <property type="match status" value="1"/>
</dbReference>
<keyword evidence="4" id="KW-1185">Reference proteome</keyword>
<dbReference type="InterPro" id="IPR014729">
    <property type="entry name" value="Rossmann-like_a/b/a_fold"/>
</dbReference>
<dbReference type="Pfam" id="PF00582">
    <property type="entry name" value="Usp"/>
    <property type="match status" value="1"/>
</dbReference>
<accession>A0ABS9U3A3</accession>
<dbReference type="Proteomes" id="UP001202922">
    <property type="component" value="Unassembled WGS sequence"/>
</dbReference>
<organism evidence="3 4">
    <name type="scientific">Sinomonas terrae</name>
    <dbReference type="NCBI Taxonomy" id="2908838"/>
    <lineage>
        <taxon>Bacteria</taxon>
        <taxon>Bacillati</taxon>
        <taxon>Actinomycetota</taxon>
        <taxon>Actinomycetes</taxon>
        <taxon>Micrococcales</taxon>
        <taxon>Micrococcaceae</taxon>
        <taxon>Sinomonas</taxon>
    </lineage>
</organism>
<comment type="caution">
    <text evidence="3">The sequence shown here is derived from an EMBL/GenBank/DDBJ whole genome shotgun (WGS) entry which is preliminary data.</text>
</comment>
<dbReference type="PRINTS" id="PR01438">
    <property type="entry name" value="UNVRSLSTRESS"/>
</dbReference>
<comment type="similarity">
    <text evidence="1">Belongs to the universal stress protein A family.</text>
</comment>
<feature type="domain" description="UspA" evidence="2">
    <location>
        <begin position="7"/>
        <end position="140"/>
    </location>
</feature>
<evidence type="ECO:0000313" key="4">
    <source>
        <dbReference type="Proteomes" id="UP001202922"/>
    </source>
</evidence>